<gene>
    <name evidence="1" type="ORF">SDC9_190900</name>
</gene>
<dbReference type="AlphaFoldDB" id="A0A645HWB1"/>
<accession>A0A645HWB1</accession>
<reference evidence="1" key="1">
    <citation type="submission" date="2019-08" db="EMBL/GenBank/DDBJ databases">
        <authorList>
            <person name="Kucharzyk K."/>
            <person name="Murdoch R.W."/>
            <person name="Higgins S."/>
            <person name="Loffler F."/>
        </authorList>
    </citation>
    <scope>NUCLEOTIDE SEQUENCE</scope>
</reference>
<proteinExistence type="predicted"/>
<dbReference type="EMBL" id="VSSQ01101685">
    <property type="protein sequence ID" value="MPN43341.1"/>
    <property type="molecule type" value="Genomic_DNA"/>
</dbReference>
<evidence type="ECO:0000313" key="1">
    <source>
        <dbReference type="EMBL" id="MPN43341.1"/>
    </source>
</evidence>
<sequence length="187" mass="20633">MRKLSSLKSKWKLCFFRYMTARTALRPWESIVASAAPGAPILKTATRIRSPITLQTEAMATKTSGLFESPNPLSIALRALYANINEMPAELMKRYPSVWETASVGVCIILTRGFTAANIINVRATLTIAKRVNIVPIVSLMSLSDLAPKYLAIRIVPPIERPIIMPLMRNMNWLPIAAAESPAALVK</sequence>
<organism evidence="1">
    <name type="scientific">bioreactor metagenome</name>
    <dbReference type="NCBI Taxonomy" id="1076179"/>
    <lineage>
        <taxon>unclassified sequences</taxon>
        <taxon>metagenomes</taxon>
        <taxon>ecological metagenomes</taxon>
    </lineage>
</organism>
<protein>
    <submittedName>
        <fullName evidence="1">Uncharacterized protein</fullName>
    </submittedName>
</protein>
<name>A0A645HWB1_9ZZZZ</name>
<comment type="caution">
    <text evidence="1">The sequence shown here is derived from an EMBL/GenBank/DDBJ whole genome shotgun (WGS) entry which is preliminary data.</text>
</comment>